<feature type="compositionally biased region" description="Pro residues" evidence="3">
    <location>
        <begin position="414"/>
        <end position="439"/>
    </location>
</feature>
<accession>A0A8D8UF00</accession>
<dbReference type="PANTHER" id="PTHR23236">
    <property type="entry name" value="EUKARYOTIC TRANSLATION INITIATION FACTOR 4B/4H"/>
    <property type="match status" value="1"/>
</dbReference>
<feature type="transmembrane region" description="Helical" evidence="4">
    <location>
        <begin position="445"/>
        <end position="467"/>
    </location>
</feature>
<keyword evidence="6" id="KW-0648">Protein biosynthesis</keyword>
<keyword evidence="4" id="KW-0472">Membrane</keyword>
<organism evidence="6">
    <name type="scientific">Cacopsylla melanoneura</name>
    <dbReference type="NCBI Taxonomy" id="428564"/>
    <lineage>
        <taxon>Eukaryota</taxon>
        <taxon>Metazoa</taxon>
        <taxon>Ecdysozoa</taxon>
        <taxon>Arthropoda</taxon>
        <taxon>Hexapoda</taxon>
        <taxon>Insecta</taxon>
        <taxon>Pterygota</taxon>
        <taxon>Neoptera</taxon>
        <taxon>Paraneoptera</taxon>
        <taxon>Hemiptera</taxon>
        <taxon>Sternorrhyncha</taxon>
        <taxon>Psylloidea</taxon>
        <taxon>Psyllidae</taxon>
        <taxon>Psyllinae</taxon>
        <taxon>Cacopsylla</taxon>
    </lineage>
</organism>
<keyword evidence="1 2" id="KW-0694">RNA-binding</keyword>
<dbReference type="PRINTS" id="PR01217">
    <property type="entry name" value="PRICHEXTENSN"/>
</dbReference>
<dbReference type="GO" id="GO:0003743">
    <property type="term" value="F:translation initiation factor activity"/>
    <property type="evidence" value="ECO:0007669"/>
    <property type="project" value="UniProtKB-KW"/>
</dbReference>
<feature type="compositionally biased region" description="Basic and acidic residues" evidence="3">
    <location>
        <begin position="158"/>
        <end position="208"/>
    </location>
</feature>
<feature type="compositionally biased region" description="Basic and acidic residues" evidence="3">
    <location>
        <begin position="256"/>
        <end position="270"/>
    </location>
</feature>
<dbReference type="InterPro" id="IPR035979">
    <property type="entry name" value="RBD_domain_sf"/>
</dbReference>
<dbReference type="AlphaFoldDB" id="A0A8D8UF00"/>
<sequence length="490" mass="55605">MATSGKKQKKNKWKSIDPSIILNSSALPVKPVSWAEAVEDEAREQLFTAKPAREIVLPSAPRASIDEEVYERTVPHEGPFMAYLSNLSFDIIEEDVYEFFQDLKVARVDLPRDDRSGNGGRCKGYGHVEFENRADLISALGFIDASIKGRRVRIDLPDAQDERQRGGVGERRQYRDRNQDRDRGNEDPERTSGDWRSAPRAEVEERRRPYGGRDSYNRDRDDRDGGPRRGGGFRSEDAPAVMTRDDFGTAKPTPLPERERAPRSEGRGFTDRSGGGGRMFDRTEMKDPSAAGSSPERERREFVPRGGDREHQEGGRSFDRSEMKDRGRSFDRTDMKERGRSFDRSEMKDPSFRDQPEERGHSRTRGDRDRDSGRTFDRTEMREPPARDPTPPPSEQPKTRPKLNLAPRTKPIETPAPPPQPPPAPPPPTPPPPPPPTPPPPPPPVFFFFFFFACFILKLRNCNLLILKQKIGGKNQTLVQTLRVRLSIIG</sequence>
<keyword evidence="4" id="KW-0812">Transmembrane</keyword>
<name>A0A8D8UF00_9HEMI</name>
<dbReference type="GO" id="GO:0003723">
    <property type="term" value="F:RNA binding"/>
    <property type="evidence" value="ECO:0007669"/>
    <property type="project" value="UniProtKB-UniRule"/>
</dbReference>
<dbReference type="Pfam" id="PF00076">
    <property type="entry name" value="RRM_1"/>
    <property type="match status" value="1"/>
</dbReference>
<dbReference type="InterPro" id="IPR012677">
    <property type="entry name" value="Nucleotide-bd_a/b_plait_sf"/>
</dbReference>
<feature type="region of interest" description="Disordered" evidence="3">
    <location>
        <begin position="158"/>
        <end position="439"/>
    </location>
</feature>
<evidence type="ECO:0000256" key="2">
    <source>
        <dbReference type="PROSITE-ProRule" id="PRU00176"/>
    </source>
</evidence>
<feature type="domain" description="RRM" evidence="5">
    <location>
        <begin position="80"/>
        <end position="159"/>
    </location>
</feature>
<dbReference type="PANTHER" id="PTHR23236:SF2">
    <property type="entry name" value="EUKARYOTIC TRANSLATION INITIATION FACTOR 4B"/>
    <property type="match status" value="1"/>
</dbReference>
<dbReference type="EMBL" id="HBUF01342795">
    <property type="protein sequence ID" value="CAG6705893.1"/>
    <property type="molecule type" value="Transcribed_RNA"/>
</dbReference>
<evidence type="ECO:0000256" key="1">
    <source>
        <dbReference type="ARBA" id="ARBA00022884"/>
    </source>
</evidence>
<feature type="compositionally biased region" description="Basic and acidic residues" evidence="3">
    <location>
        <begin position="215"/>
        <end position="227"/>
    </location>
</feature>
<dbReference type="Gene3D" id="3.30.70.330">
    <property type="match status" value="1"/>
</dbReference>
<dbReference type="SMART" id="SM00360">
    <property type="entry name" value="RRM"/>
    <property type="match status" value="1"/>
</dbReference>
<dbReference type="SUPFAM" id="SSF54928">
    <property type="entry name" value="RNA-binding domain, RBD"/>
    <property type="match status" value="1"/>
</dbReference>
<keyword evidence="6" id="KW-0396">Initiation factor</keyword>
<dbReference type="PROSITE" id="PS50102">
    <property type="entry name" value="RRM"/>
    <property type="match status" value="1"/>
</dbReference>
<reference evidence="6" key="1">
    <citation type="submission" date="2021-05" db="EMBL/GenBank/DDBJ databases">
        <authorList>
            <person name="Alioto T."/>
            <person name="Alioto T."/>
            <person name="Gomez Garrido J."/>
        </authorList>
    </citation>
    <scope>NUCLEOTIDE SEQUENCE</scope>
</reference>
<dbReference type="EMBL" id="HBUF01342797">
    <property type="protein sequence ID" value="CAG6705895.1"/>
    <property type="molecule type" value="Transcribed_RNA"/>
</dbReference>
<evidence type="ECO:0000313" key="6">
    <source>
        <dbReference type="EMBL" id="CAG6705895.1"/>
    </source>
</evidence>
<proteinExistence type="predicted"/>
<evidence type="ECO:0000256" key="4">
    <source>
        <dbReference type="SAM" id="Phobius"/>
    </source>
</evidence>
<keyword evidence="4" id="KW-1133">Transmembrane helix</keyword>
<dbReference type="InterPro" id="IPR000504">
    <property type="entry name" value="RRM_dom"/>
</dbReference>
<protein>
    <submittedName>
        <fullName evidence="6">Eukaryotic translation initiation factor 4B</fullName>
    </submittedName>
</protein>
<evidence type="ECO:0000256" key="3">
    <source>
        <dbReference type="SAM" id="MobiDB-lite"/>
    </source>
</evidence>
<evidence type="ECO:0000259" key="5">
    <source>
        <dbReference type="PROSITE" id="PS50102"/>
    </source>
</evidence>
<feature type="compositionally biased region" description="Basic and acidic residues" evidence="3">
    <location>
        <begin position="295"/>
        <end position="386"/>
    </location>
</feature>